<dbReference type="PANTHER" id="PTHR11945:SF788">
    <property type="entry name" value="AGAMOUS-LIKE-34-RELATED"/>
    <property type="match status" value="1"/>
</dbReference>
<keyword evidence="3" id="KW-0238">DNA-binding</keyword>
<evidence type="ECO:0000256" key="5">
    <source>
        <dbReference type="ARBA" id="ARBA00023242"/>
    </source>
</evidence>
<dbReference type="PANTHER" id="PTHR11945">
    <property type="entry name" value="MADS BOX PROTEIN"/>
    <property type="match status" value="1"/>
</dbReference>
<dbReference type="SMART" id="SM00432">
    <property type="entry name" value="MADS"/>
    <property type="match status" value="1"/>
</dbReference>
<name>S6B3Y5_TURGL</name>
<dbReference type="PROSITE" id="PS50066">
    <property type="entry name" value="MADS_BOX_2"/>
    <property type="match status" value="1"/>
</dbReference>
<evidence type="ECO:0000256" key="1">
    <source>
        <dbReference type="ARBA" id="ARBA00004123"/>
    </source>
</evidence>
<dbReference type="Pfam" id="PF00319">
    <property type="entry name" value="SRF-TF"/>
    <property type="match status" value="1"/>
</dbReference>
<feature type="domain" description="MADS-box" evidence="6">
    <location>
        <begin position="3"/>
        <end position="51"/>
    </location>
</feature>
<dbReference type="InterPro" id="IPR036879">
    <property type="entry name" value="TF_MADSbox_sf"/>
</dbReference>
<dbReference type="GO" id="GO:0046983">
    <property type="term" value="F:protein dimerization activity"/>
    <property type="evidence" value="ECO:0007669"/>
    <property type="project" value="InterPro"/>
</dbReference>
<comment type="subcellular location">
    <subcellularLocation>
        <location evidence="1">Nucleus</location>
    </subcellularLocation>
</comment>
<dbReference type="Gene3D" id="3.40.1810.10">
    <property type="entry name" value="Transcription factor, MADS-box"/>
    <property type="match status" value="1"/>
</dbReference>
<evidence type="ECO:0000259" key="6">
    <source>
        <dbReference type="PROSITE" id="PS50066"/>
    </source>
</evidence>
<dbReference type="PRINTS" id="PR00404">
    <property type="entry name" value="MADSDOMAIN"/>
</dbReference>
<dbReference type="InterPro" id="IPR033897">
    <property type="entry name" value="SRF-like_MADS-box"/>
</dbReference>
<proteinExistence type="predicted"/>
<dbReference type="GO" id="GO:0045944">
    <property type="term" value="P:positive regulation of transcription by RNA polymerase II"/>
    <property type="evidence" value="ECO:0007669"/>
    <property type="project" value="InterPro"/>
</dbReference>
<protein>
    <submittedName>
        <fullName evidence="7">Agamous-like MADS-box protein AGL92</fullName>
    </submittedName>
</protein>
<dbReference type="AlphaFoldDB" id="S6B3Y5"/>
<evidence type="ECO:0000256" key="3">
    <source>
        <dbReference type="ARBA" id="ARBA00023125"/>
    </source>
</evidence>
<dbReference type="GO" id="GO:0000978">
    <property type="term" value="F:RNA polymerase II cis-regulatory region sequence-specific DNA binding"/>
    <property type="evidence" value="ECO:0007669"/>
    <property type="project" value="TreeGrafter"/>
</dbReference>
<evidence type="ECO:0000256" key="4">
    <source>
        <dbReference type="ARBA" id="ARBA00023163"/>
    </source>
</evidence>
<keyword evidence="2" id="KW-0805">Transcription regulation</keyword>
<dbReference type="SUPFAM" id="SSF55455">
    <property type="entry name" value="SRF-like"/>
    <property type="match status" value="1"/>
</dbReference>
<gene>
    <name evidence="7" type="primary">AGL92</name>
</gene>
<evidence type="ECO:0000313" key="7">
    <source>
        <dbReference type="EMBL" id="BAN63726.1"/>
    </source>
</evidence>
<dbReference type="InterPro" id="IPR002100">
    <property type="entry name" value="TF_MADSbox"/>
</dbReference>
<dbReference type="FunFam" id="3.40.1810.10:FF:000024">
    <property type="entry name" value="Agamous-like MADS-box protein AGL80"/>
    <property type="match status" value="1"/>
</dbReference>
<keyword evidence="4" id="KW-0804">Transcription</keyword>
<dbReference type="EMBL" id="AB830685">
    <property type="protein sequence ID" value="BAN63726.1"/>
    <property type="molecule type" value="Genomic_DNA"/>
</dbReference>
<evidence type="ECO:0000256" key="2">
    <source>
        <dbReference type="ARBA" id="ARBA00023015"/>
    </source>
</evidence>
<dbReference type="GO" id="GO:0005634">
    <property type="term" value="C:nucleus"/>
    <property type="evidence" value="ECO:0007669"/>
    <property type="project" value="UniProtKB-SubCell"/>
</dbReference>
<sequence>MNPRRLKVNLSLKANTTIRRSTFKKRKRGITKKLDELTTLCDVKAGAVVYSPYKSPEVWPSTEGVEEVVSKFRDLPVTERFKTMMDHETYLRDRITKGQEQVKKLCNESRESQLRQFMFDCVEGKMSEHPYDSRDLQDLSFHIHHYINQLNSRIKFLIENGESSSFPPLHASVAGADHPVVADTATVTAPIRFYDYFQYNNMNMNLNQHEPAQHHVLAGFNDHIKYQNMILNQNQQEPVQYHTSINFNDQNQHGIYDMNSNQNMSLDPNQYMYQQESFMNLLVNILL</sequence>
<dbReference type="CDD" id="cd00266">
    <property type="entry name" value="MADS_SRF_like"/>
    <property type="match status" value="1"/>
</dbReference>
<accession>S6B3Y5</accession>
<reference evidence="7" key="1">
    <citation type="submission" date="2013-07" db="EMBL/GenBank/DDBJ databases">
        <title>Importance of gene duplication in the evolution of genomic imprinting revealed by molecular evolutionary analysis of the type I MADS-box gene family in Arabidopsis species.</title>
        <authorList>
            <person name="Yoshida T."/>
            <person name="Kawabe A."/>
        </authorList>
    </citation>
    <scope>NUCLEOTIDE SEQUENCE</scope>
    <source>
        <strain evidence="7">E053</strain>
    </source>
</reference>
<keyword evidence="5" id="KW-0539">Nucleus</keyword>
<organism evidence="7">
    <name type="scientific">Turritis glabra</name>
    <name type="common">Tower mustard</name>
    <name type="synonym">Arabis glabra</name>
    <dbReference type="NCBI Taxonomy" id="63678"/>
    <lineage>
        <taxon>Eukaryota</taxon>
        <taxon>Viridiplantae</taxon>
        <taxon>Streptophyta</taxon>
        <taxon>Embryophyta</taxon>
        <taxon>Tracheophyta</taxon>
        <taxon>Spermatophyta</taxon>
        <taxon>Magnoliopsida</taxon>
        <taxon>eudicotyledons</taxon>
        <taxon>Gunneridae</taxon>
        <taxon>Pentapetalae</taxon>
        <taxon>rosids</taxon>
        <taxon>malvids</taxon>
        <taxon>Brassicales</taxon>
        <taxon>Brassicaceae</taxon>
        <taxon>Turritideae</taxon>
        <taxon>Turritis</taxon>
    </lineage>
</organism>
<dbReference type="GO" id="GO:0000981">
    <property type="term" value="F:DNA-binding transcription factor activity, RNA polymerase II-specific"/>
    <property type="evidence" value="ECO:0007669"/>
    <property type="project" value="InterPro"/>
</dbReference>